<evidence type="ECO:0000256" key="2">
    <source>
        <dbReference type="ARBA" id="ARBA00022741"/>
    </source>
</evidence>
<dbReference type="EMBL" id="JAPDFW010000080">
    <property type="protein sequence ID" value="KAJ5072664.1"/>
    <property type="molecule type" value="Genomic_DNA"/>
</dbReference>
<gene>
    <name evidence="8" type="ORF">M0811_09361</name>
</gene>
<keyword evidence="5" id="KW-0723">Serine/threonine-protein kinase</keyword>
<evidence type="ECO:0000256" key="6">
    <source>
        <dbReference type="SAM" id="Coils"/>
    </source>
</evidence>
<keyword evidence="2 4" id="KW-0547">Nucleotide-binding</keyword>
<evidence type="ECO:0000256" key="5">
    <source>
        <dbReference type="RuleBase" id="RU000304"/>
    </source>
</evidence>
<keyword evidence="3 4" id="KW-0067">ATP-binding</keyword>
<dbReference type="GO" id="GO:0005524">
    <property type="term" value="F:ATP binding"/>
    <property type="evidence" value="ECO:0007669"/>
    <property type="project" value="UniProtKB-UniRule"/>
</dbReference>
<feature type="coiled-coil region" evidence="6">
    <location>
        <begin position="306"/>
        <end position="333"/>
    </location>
</feature>
<dbReference type="InterPro" id="IPR050235">
    <property type="entry name" value="CK1_Ser-Thr_kinase"/>
</dbReference>
<dbReference type="AlphaFoldDB" id="A0A9Q0LHT4"/>
<feature type="domain" description="Protein kinase" evidence="7">
    <location>
        <begin position="13"/>
        <end position="282"/>
    </location>
</feature>
<dbReference type="EC" id="2.7.11.1" evidence="1"/>
<evidence type="ECO:0000313" key="9">
    <source>
        <dbReference type="Proteomes" id="UP001149090"/>
    </source>
</evidence>
<accession>A0A9Q0LHT4</accession>
<comment type="caution">
    <text evidence="8">The sequence shown here is derived from an EMBL/GenBank/DDBJ whole genome shotgun (WGS) entry which is preliminary data.</text>
</comment>
<dbReference type="InterPro" id="IPR008271">
    <property type="entry name" value="Ser/Thr_kinase_AS"/>
</dbReference>
<dbReference type="SMART" id="SM00220">
    <property type="entry name" value="S_TKc"/>
    <property type="match status" value="1"/>
</dbReference>
<dbReference type="PANTHER" id="PTHR11909">
    <property type="entry name" value="CASEIN KINASE-RELATED"/>
    <property type="match status" value="1"/>
</dbReference>
<keyword evidence="6" id="KW-0175">Coiled coil</keyword>
<dbReference type="GO" id="GO:0004674">
    <property type="term" value="F:protein serine/threonine kinase activity"/>
    <property type="evidence" value="ECO:0007669"/>
    <property type="project" value="UniProtKB-KW"/>
</dbReference>
<dbReference type="Pfam" id="PF00069">
    <property type="entry name" value="Pkinase"/>
    <property type="match status" value="1"/>
</dbReference>
<evidence type="ECO:0000256" key="4">
    <source>
        <dbReference type="PROSITE-ProRule" id="PRU10141"/>
    </source>
</evidence>
<evidence type="ECO:0000313" key="8">
    <source>
        <dbReference type="EMBL" id="KAJ5072664.1"/>
    </source>
</evidence>
<evidence type="ECO:0000256" key="3">
    <source>
        <dbReference type="ARBA" id="ARBA00022840"/>
    </source>
</evidence>
<comment type="similarity">
    <text evidence="5">Belongs to the protein kinase superfamily.</text>
</comment>
<dbReference type="FunFam" id="1.10.510.10:FF:000596">
    <property type="entry name" value="CK1 family protein kinase"/>
    <property type="match status" value="1"/>
</dbReference>
<name>A0A9Q0LHT4_ANAIG</name>
<keyword evidence="9" id="KW-1185">Reference proteome</keyword>
<dbReference type="PROSITE" id="PS00107">
    <property type="entry name" value="PROTEIN_KINASE_ATP"/>
    <property type="match status" value="1"/>
</dbReference>
<dbReference type="SUPFAM" id="SSF56112">
    <property type="entry name" value="Protein kinase-like (PK-like)"/>
    <property type="match status" value="1"/>
</dbReference>
<feature type="binding site" evidence="4">
    <location>
        <position position="42"/>
    </location>
    <ligand>
        <name>ATP</name>
        <dbReference type="ChEBI" id="CHEBI:30616"/>
    </ligand>
</feature>
<dbReference type="Gene3D" id="1.10.510.10">
    <property type="entry name" value="Transferase(Phosphotransferase) domain 1"/>
    <property type="match status" value="1"/>
</dbReference>
<keyword evidence="8" id="KW-0418">Kinase</keyword>
<proteinExistence type="inferred from homology"/>
<dbReference type="InterPro" id="IPR000719">
    <property type="entry name" value="Prot_kinase_dom"/>
</dbReference>
<dbReference type="PROSITE" id="PS50011">
    <property type="entry name" value="PROTEIN_KINASE_DOM"/>
    <property type="match status" value="1"/>
</dbReference>
<dbReference type="InterPro" id="IPR011009">
    <property type="entry name" value="Kinase-like_dom_sf"/>
</dbReference>
<sequence length="485" mass="57221">MDPKIQSKVAHKWVIEKKIGAGSFGIIYQARNIFTHEQVAIKFENINTKHPQLIYESKIYRILSGGVGIPSVKWVGIDTRYNVMVMDLLGPSLEDLLNFCSRRFSLKTVLMIADQLLCRIEYIHSRSFIHRDIKPENFLMGTGKKGNQISVIDFGLAKKFRDARTHQHIIYRDNKKLTGTARYASVNTHLGIEQSRRDDLESVGYVLLYLLRGNLPWQGLPAGNQKEKYDRIIEKKISTTIEELCEGYPVEFSTYLKYTRDLNFNESPDYSYLRSLFRDLFIREGYVYDYFYDWTIQAKMEESNLIENIIRDDNQNENENENENREIQQEKVRKRITKPNVKQFLEENSRIREIQIEKKRNANKALFTNHFHDLIDTFEFDNFDNQKISNTFFSAFNNPKIEMAINSNLEKENNQLITPSNDPKNWNQEKIQIQPFQRFPRISIDFKPSNIEKNTQKEYFIVNQDEKKKSNVSRYLSLPNLKSKI</sequence>
<dbReference type="Proteomes" id="UP001149090">
    <property type="component" value="Unassembled WGS sequence"/>
</dbReference>
<evidence type="ECO:0000259" key="7">
    <source>
        <dbReference type="PROSITE" id="PS50011"/>
    </source>
</evidence>
<evidence type="ECO:0000256" key="1">
    <source>
        <dbReference type="ARBA" id="ARBA00012513"/>
    </source>
</evidence>
<reference evidence="8" key="1">
    <citation type="submission" date="2022-10" db="EMBL/GenBank/DDBJ databases">
        <title>Novel sulphate-reducing endosymbionts in the free-living metamonad Anaeramoeba.</title>
        <authorList>
            <person name="Jerlstrom-Hultqvist J."/>
            <person name="Cepicka I."/>
            <person name="Gallot-Lavallee L."/>
            <person name="Salas-Leiva D."/>
            <person name="Curtis B.A."/>
            <person name="Zahonova K."/>
            <person name="Pipaliya S."/>
            <person name="Dacks J."/>
            <person name="Roger A.J."/>
        </authorList>
    </citation>
    <scope>NUCLEOTIDE SEQUENCE</scope>
    <source>
        <strain evidence="8">BMAN</strain>
    </source>
</reference>
<protein>
    <recommendedName>
        <fullName evidence="1">non-specific serine/threonine protein kinase</fullName>
        <ecNumber evidence="1">2.7.11.1</ecNumber>
    </recommendedName>
</protein>
<dbReference type="InterPro" id="IPR017441">
    <property type="entry name" value="Protein_kinase_ATP_BS"/>
</dbReference>
<keyword evidence="8" id="KW-0808">Transferase</keyword>
<organism evidence="8 9">
    <name type="scientific">Anaeramoeba ignava</name>
    <name type="common">Anaerobic marine amoeba</name>
    <dbReference type="NCBI Taxonomy" id="1746090"/>
    <lineage>
        <taxon>Eukaryota</taxon>
        <taxon>Metamonada</taxon>
        <taxon>Anaeramoebidae</taxon>
        <taxon>Anaeramoeba</taxon>
    </lineage>
</organism>
<dbReference type="PROSITE" id="PS00108">
    <property type="entry name" value="PROTEIN_KINASE_ST"/>
    <property type="match status" value="1"/>
</dbReference>